<evidence type="ECO:0000256" key="5">
    <source>
        <dbReference type="ARBA" id="ARBA00022618"/>
    </source>
</evidence>
<protein>
    <recommendedName>
        <fullName evidence="3">Cell wall synthesis protein Wag31</fullName>
    </recommendedName>
    <alternativeName>
        <fullName evidence="8">Antigen 84</fullName>
    </alternativeName>
</protein>
<keyword evidence="7" id="KW-0131">Cell cycle</keyword>
<dbReference type="Gene3D" id="6.10.250.660">
    <property type="match status" value="4"/>
</dbReference>
<keyword evidence="6" id="KW-0175">Coiled coil</keyword>
<dbReference type="AlphaFoldDB" id="A0A6G9YK14"/>
<keyword evidence="10" id="KW-1185">Reference proteome</keyword>
<dbReference type="PANTHER" id="PTHR35794:SF2">
    <property type="entry name" value="CELL DIVISION PROTEIN DIVIVA"/>
    <property type="match status" value="1"/>
</dbReference>
<keyword evidence="5" id="KW-0132">Cell division</keyword>
<dbReference type="PANTHER" id="PTHR35794">
    <property type="entry name" value="CELL DIVISION PROTEIN DIVIVA"/>
    <property type="match status" value="1"/>
</dbReference>
<sequence length="200" mass="22338">MSRVTPEDVSRTHFGMPAMGHRGYHADEVDAFLEAVCATLDGRGALTADDIRHVSFDAPRFGGRGYEAEQVDEFLDRVRVELEFRQLGSRPVPAGVNGNGHTLLTADDVHRMRFSPAPVGHRGYHRDEVDAFLDLVAATLTHDGPGSLTVADVKSVRFTEARLGTRGYHREEVDAFLDLVVTAIEHADQQHHHLRWIHRE</sequence>
<dbReference type="EMBL" id="CP046172">
    <property type="protein sequence ID" value="QIS13528.1"/>
    <property type="molecule type" value="Genomic_DNA"/>
</dbReference>
<organism evidence="9 10">
    <name type="scientific">Nocardia arthritidis</name>
    <dbReference type="NCBI Taxonomy" id="228602"/>
    <lineage>
        <taxon>Bacteria</taxon>
        <taxon>Bacillati</taxon>
        <taxon>Actinomycetota</taxon>
        <taxon>Actinomycetes</taxon>
        <taxon>Mycobacteriales</taxon>
        <taxon>Nocardiaceae</taxon>
        <taxon>Nocardia</taxon>
    </lineage>
</organism>
<keyword evidence="4" id="KW-0963">Cytoplasm</keyword>
<evidence type="ECO:0000256" key="8">
    <source>
        <dbReference type="ARBA" id="ARBA00031737"/>
    </source>
</evidence>
<evidence type="ECO:0000256" key="1">
    <source>
        <dbReference type="ARBA" id="ARBA00004496"/>
    </source>
</evidence>
<gene>
    <name evidence="9" type="ORF">F5544_28380</name>
</gene>
<evidence type="ECO:0000313" key="9">
    <source>
        <dbReference type="EMBL" id="QIS13528.1"/>
    </source>
</evidence>
<accession>A0A6G9YK14</accession>
<evidence type="ECO:0000313" key="10">
    <source>
        <dbReference type="Proteomes" id="UP000503540"/>
    </source>
</evidence>
<evidence type="ECO:0000256" key="7">
    <source>
        <dbReference type="ARBA" id="ARBA00023306"/>
    </source>
</evidence>
<evidence type="ECO:0000256" key="6">
    <source>
        <dbReference type="ARBA" id="ARBA00023054"/>
    </source>
</evidence>
<dbReference type="InterPro" id="IPR007793">
    <property type="entry name" value="DivIVA_fam"/>
</dbReference>
<dbReference type="NCBIfam" id="TIGR03544">
    <property type="entry name" value="DivI1A_domain"/>
    <property type="match status" value="4"/>
</dbReference>
<dbReference type="KEGG" id="nah:F5544_28380"/>
<name>A0A6G9YK14_9NOCA</name>
<reference evidence="9 10" key="1">
    <citation type="journal article" date="2019" name="ACS Chem. Biol.">
        <title>Identification and Mobilization of a Cryptic Antibiotic Biosynthesis Gene Locus from a Human-Pathogenic Nocardia Isolate.</title>
        <authorList>
            <person name="Herisse M."/>
            <person name="Ishida K."/>
            <person name="Porter J.L."/>
            <person name="Howden B."/>
            <person name="Hertweck C."/>
            <person name="Stinear T.P."/>
            <person name="Pidot S.J."/>
        </authorList>
    </citation>
    <scope>NUCLEOTIDE SEQUENCE [LARGE SCALE GENOMIC DNA]</scope>
    <source>
        <strain evidence="9 10">AUSMDU00012717</strain>
    </source>
</reference>
<evidence type="ECO:0000256" key="2">
    <source>
        <dbReference type="ARBA" id="ARBA00009008"/>
    </source>
</evidence>
<comment type="similarity">
    <text evidence="2">Belongs to the DivIVA family.</text>
</comment>
<evidence type="ECO:0000256" key="3">
    <source>
        <dbReference type="ARBA" id="ARBA00018787"/>
    </source>
</evidence>
<dbReference type="GO" id="GO:0051301">
    <property type="term" value="P:cell division"/>
    <property type="evidence" value="ECO:0007669"/>
    <property type="project" value="UniProtKB-KW"/>
</dbReference>
<evidence type="ECO:0000256" key="4">
    <source>
        <dbReference type="ARBA" id="ARBA00022490"/>
    </source>
</evidence>
<dbReference type="GO" id="GO:0005737">
    <property type="term" value="C:cytoplasm"/>
    <property type="evidence" value="ECO:0007669"/>
    <property type="project" value="UniProtKB-SubCell"/>
</dbReference>
<dbReference type="RefSeq" id="WP_167476058.1">
    <property type="nucleotide sequence ID" value="NZ_CP046172.1"/>
</dbReference>
<dbReference type="InterPro" id="IPR019933">
    <property type="entry name" value="DivIVA_domain"/>
</dbReference>
<dbReference type="Proteomes" id="UP000503540">
    <property type="component" value="Chromosome"/>
</dbReference>
<proteinExistence type="inferred from homology"/>
<comment type="subcellular location">
    <subcellularLocation>
        <location evidence="1">Cytoplasm</location>
    </subcellularLocation>
</comment>